<dbReference type="RefSeq" id="WP_159457708.1">
    <property type="nucleotide sequence ID" value="NZ_FXAF01000011.1"/>
</dbReference>
<name>A0A1X7GL98_9HYPH</name>
<dbReference type="Proteomes" id="UP000192903">
    <property type="component" value="Unassembled WGS sequence"/>
</dbReference>
<dbReference type="OrthoDB" id="8410672at2"/>
<organism evidence="2 3">
    <name type="scientific">Xaviernesmea oryzae</name>
    <dbReference type="NCBI Taxonomy" id="464029"/>
    <lineage>
        <taxon>Bacteria</taxon>
        <taxon>Pseudomonadati</taxon>
        <taxon>Pseudomonadota</taxon>
        <taxon>Alphaproteobacteria</taxon>
        <taxon>Hyphomicrobiales</taxon>
        <taxon>Rhizobiaceae</taxon>
        <taxon>Rhizobium/Agrobacterium group</taxon>
        <taxon>Xaviernesmea</taxon>
    </lineage>
</organism>
<dbReference type="AlphaFoldDB" id="A0A1X7GL98"/>
<evidence type="ECO:0000313" key="3">
    <source>
        <dbReference type="Proteomes" id="UP000192903"/>
    </source>
</evidence>
<accession>A0A1X7GL98</accession>
<dbReference type="EMBL" id="FXAF01000011">
    <property type="protein sequence ID" value="SMF71444.1"/>
    <property type="molecule type" value="Genomic_DNA"/>
</dbReference>
<proteinExistence type="predicted"/>
<sequence length="52" mass="5593">MSRSIVTSQRLPLIAAVSLFLLGIAGVAFYGWLLHGSSILLALGERGLSWCF</sequence>
<protein>
    <submittedName>
        <fullName evidence="2">Uncharacterized protein</fullName>
    </submittedName>
</protein>
<reference evidence="3" key="1">
    <citation type="submission" date="2017-04" db="EMBL/GenBank/DDBJ databases">
        <authorList>
            <person name="Varghese N."/>
            <person name="Submissions S."/>
        </authorList>
    </citation>
    <scope>NUCLEOTIDE SEQUENCE [LARGE SCALE GENOMIC DNA]</scope>
    <source>
        <strain evidence="3">B4P</strain>
    </source>
</reference>
<keyword evidence="3" id="KW-1185">Reference proteome</keyword>
<keyword evidence="1" id="KW-1133">Transmembrane helix</keyword>
<gene>
    <name evidence="2" type="ORF">SAMN02982989_4027</name>
</gene>
<evidence type="ECO:0000256" key="1">
    <source>
        <dbReference type="SAM" id="Phobius"/>
    </source>
</evidence>
<feature type="transmembrane region" description="Helical" evidence="1">
    <location>
        <begin position="12"/>
        <end position="33"/>
    </location>
</feature>
<evidence type="ECO:0000313" key="2">
    <source>
        <dbReference type="EMBL" id="SMF71444.1"/>
    </source>
</evidence>
<keyword evidence="1" id="KW-0472">Membrane</keyword>
<keyword evidence="1" id="KW-0812">Transmembrane</keyword>